<dbReference type="GO" id="GO:0030313">
    <property type="term" value="C:cell envelope"/>
    <property type="evidence" value="ECO:0007669"/>
    <property type="project" value="UniProtKB-SubCell"/>
</dbReference>
<evidence type="ECO:0000256" key="1">
    <source>
        <dbReference type="ARBA" id="ARBA00004196"/>
    </source>
</evidence>
<accession>A0A1Q9AEQ6</accession>
<keyword evidence="2 3" id="KW-0732">Signal</keyword>
<protein>
    <recommendedName>
        <fullName evidence="4">Imelysin-like domain-containing protein</fullName>
    </recommendedName>
</protein>
<feature type="chain" id="PRO_5010345103" description="Imelysin-like domain-containing protein" evidence="3">
    <location>
        <begin position="35"/>
        <end position="389"/>
    </location>
</feature>
<dbReference type="Proteomes" id="UP000186143">
    <property type="component" value="Unassembled WGS sequence"/>
</dbReference>
<dbReference type="STRING" id="1672749.BJF92_01425"/>
<dbReference type="EMBL" id="MKIO01000040">
    <property type="protein sequence ID" value="OLP53437.1"/>
    <property type="molecule type" value="Genomic_DNA"/>
</dbReference>
<evidence type="ECO:0000313" key="6">
    <source>
        <dbReference type="Proteomes" id="UP000186143"/>
    </source>
</evidence>
<sequence>MRAFLSFPRQRLAGLAAAALLVCGPAFFCGQAFATQDNQDPDPNFVPHLLQADHLPQVMARAVDEVIRPGYRAMGASTAKLSQALGGLCAAPSPAHLAEARAAFAETVRSWAAIEFVQVGPVMEDARMERILFFPDRKGLGLKQVQRILAEKDQTALKPDTLRAKSVAVQGLTSLEFVLYGTGADSVATAEGAFRCGYGAAIATNVQRTADEIAAAWEAPDGVAKAWKQPGPDNPVYRDASEAATGLLGVLVHGVENVRDQRIRPFLADGLQEGGGRPKQAIYWRSGLTMAAVSGNLNALKRLFDISGAGTLLPQDKQTVAAEIDALFTRVTNAAEALNRPVEEVLSDRSARSQLDVLSLNVETLLDKLNKDFGGAIGLTAGFSFADGD</sequence>
<reference evidence="5 6" key="1">
    <citation type="submission" date="2016-09" db="EMBL/GenBank/DDBJ databases">
        <title>Rhizobium sp. nov., a novel species isolated from the rice rhizosphere.</title>
        <authorList>
            <person name="Zhao J."/>
            <person name="Zhang X."/>
        </authorList>
    </citation>
    <scope>NUCLEOTIDE SEQUENCE [LARGE SCALE GENOMIC DNA]</scope>
    <source>
        <strain evidence="5 6">MH17</strain>
    </source>
</reference>
<name>A0A1Q9AEQ6_9HYPH</name>
<dbReference type="Pfam" id="PF09375">
    <property type="entry name" value="Peptidase_M75"/>
    <property type="match status" value="1"/>
</dbReference>
<dbReference type="CDD" id="cd14659">
    <property type="entry name" value="Imelysin-like_IPPA"/>
    <property type="match status" value="1"/>
</dbReference>
<comment type="subcellular location">
    <subcellularLocation>
        <location evidence="1">Cell envelope</location>
    </subcellularLocation>
</comment>
<evidence type="ECO:0000256" key="2">
    <source>
        <dbReference type="ARBA" id="ARBA00022729"/>
    </source>
</evidence>
<dbReference type="InterPro" id="IPR038352">
    <property type="entry name" value="Imelysin_sf"/>
</dbReference>
<dbReference type="RefSeq" id="WP_075636658.1">
    <property type="nucleotide sequence ID" value="NZ_MKIO01000040.1"/>
</dbReference>
<comment type="caution">
    <text evidence="5">The sequence shown here is derived from an EMBL/GenBank/DDBJ whole genome shotgun (WGS) entry which is preliminary data.</text>
</comment>
<feature type="domain" description="Imelysin-like" evidence="4">
    <location>
        <begin position="67"/>
        <end position="367"/>
    </location>
</feature>
<evidence type="ECO:0000313" key="5">
    <source>
        <dbReference type="EMBL" id="OLP53437.1"/>
    </source>
</evidence>
<dbReference type="InterPro" id="IPR018976">
    <property type="entry name" value="Imelysin-like"/>
</dbReference>
<proteinExistence type="predicted"/>
<dbReference type="Gene3D" id="1.20.1420.20">
    <property type="entry name" value="M75 peptidase, HXXE motif"/>
    <property type="match status" value="1"/>
</dbReference>
<dbReference type="InterPro" id="IPR034984">
    <property type="entry name" value="Imelysin-like_IPPA"/>
</dbReference>
<dbReference type="AlphaFoldDB" id="A0A1Q9AEQ6"/>
<gene>
    <name evidence="5" type="ORF">BJF92_01425</name>
</gene>
<dbReference type="OrthoDB" id="5729110at2"/>
<evidence type="ECO:0000259" key="4">
    <source>
        <dbReference type="Pfam" id="PF09375"/>
    </source>
</evidence>
<organism evidence="5 6">
    <name type="scientific">Xaviernesmea rhizosphaerae</name>
    <dbReference type="NCBI Taxonomy" id="1672749"/>
    <lineage>
        <taxon>Bacteria</taxon>
        <taxon>Pseudomonadati</taxon>
        <taxon>Pseudomonadota</taxon>
        <taxon>Alphaproteobacteria</taxon>
        <taxon>Hyphomicrobiales</taxon>
        <taxon>Rhizobiaceae</taxon>
        <taxon>Rhizobium/Agrobacterium group</taxon>
        <taxon>Xaviernesmea</taxon>
    </lineage>
</organism>
<feature type="signal peptide" evidence="3">
    <location>
        <begin position="1"/>
        <end position="34"/>
    </location>
</feature>
<evidence type="ECO:0000256" key="3">
    <source>
        <dbReference type="SAM" id="SignalP"/>
    </source>
</evidence>